<proteinExistence type="inferred from homology"/>
<evidence type="ECO:0000259" key="12">
    <source>
        <dbReference type="PROSITE" id="PS51007"/>
    </source>
</evidence>
<evidence type="ECO:0000256" key="2">
    <source>
        <dbReference type="ARBA" id="ARBA00006488"/>
    </source>
</evidence>
<name>A0A814VMN1_9BILA</name>
<evidence type="ECO:0000313" key="15">
    <source>
        <dbReference type="Proteomes" id="UP000663829"/>
    </source>
</evidence>
<keyword evidence="10" id="KW-0679">Respiratory chain</keyword>
<evidence type="ECO:0000256" key="4">
    <source>
        <dbReference type="ARBA" id="ARBA00022617"/>
    </source>
</evidence>
<dbReference type="PRINTS" id="PR00604">
    <property type="entry name" value="CYTCHRMECIAB"/>
</dbReference>
<evidence type="ECO:0000256" key="3">
    <source>
        <dbReference type="ARBA" id="ARBA00022448"/>
    </source>
</evidence>
<keyword evidence="6 10" id="KW-0249">Electron transport</keyword>
<comment type="caution">
    <text evidence="13">The sequence shown here is derived from an EMBL/GenBank/DDBJ whole genome shotgun (WGS) entry which is preliminary data.</text>
</comment>
<evidence type="ECO:0000256" key="8">
    <source>
        <dbReference type="PROSITE-ProRule" id="PRU00433"/>
    </source>
</evidence>
<reference evidence="13" key="1">
    <citation type="submission" date="2021-02" db="EMBL/GenBank/DDBJ databases">
        <authorList>
            <person name="Nowell W R."/>
        </authorList>
    </citation>
    <scope>NUCLEOTIDE SEQUENCE</scope>
</reference>
<dbReference type="FunFam" id="1.10.760.10:FF:000001">
    <property type="entry name" value="Cytochrome c iso-1"/>
    <property type="match status" value="1"/>
</dbReference>
<dbReference type="EMBL" id="CAJNOQ010008182">
    <property type="protein sequence ID" value="CAF1190447.1"/>
    <property type="molecule type" value="Genomic_DNA"/>
</dbReference>
<dbReference type="GO" id="GO:0009055">
    <property type="term" value="F:electron transfer activity"/>
    <property type="evidence" value="ECO:0007669"/>
    <property type="project" value="InterPro"/>
</dbReference>
<keyword evidence="4 8" id="KW-0349">Heme</keyword>
<comment type="similarity">
    <text evidence="2 9">Belongs to the cytochrome c family.</text>
</comment>
<sequence>MPGKADAKPDAKKSGGDQGSSGGSSGAGGDPEKGGKVFKQKCLQCHVIEKGAGNKQGPNLHGLFGRKTGEVPGFSYSDANKSKGIIWGEDTLFEYLKDPKKYIPGTKMIFAGIKKEDERRDLIAYLKEASSK</sequence>
<evidence type="ECO:0000313" key="14">
    <source>
        <dbReference type="EMBL" id="CAF3954660.1"/>
    </source>
</evidence>
<dbReference type="SUPFAM" id="SSF46626">
    <property type="entry name" value="Cytochrome c"/>
    <property type="match status" value="1"/>
</dbReference>
<dbReference type="OrthoDB" id="449280at2759"/>
<dbReference type="AlphaFoldDB" id="A0A814VMN1"/>
<dbReference type="GO" id="GO:0046872">
    <property type="term" value="F:metal ion binding"/>
    <property type="evidence" value="ECO:0007669"/>
    <property type="project" value="UniProtKB-KW"/>
</dbReference>
<dbReference type="Pfam" id="PF00034">
    <property type="entry name" value="Cytochrom_C"/>
    <property type="match status" value="1"/>
</dbReference>
<dbReference type="Proteomes" id="UP000663829">
    <property type="component" value="Unassembled WGS sequence"/>
</dbReference>
<keyword evidence="10" id="KW-0496">Mitochondrion</keyword>
<evidence type="ECO:0000256" key="1">
    <source>
        <dbReference type="ARBA" id="ARBA00004569"/>
    </source>
</evidence>
<accession>A0A814VMN1</accession>
<dbReference type="PROSITE" id="PS51007">
    <property type="entry name" value="CYTC"/>
    <property type="match status" value="1"/>
</dbReference>
<keyword evidence="7 8" id="KW-0408">Iron</keyword>
<dbReference type="GO" id="GO:0005758">
    <property type="term" value="C:mitochondrial intermembrane space"/>
    <property type="evidence" value="ECO:0007669"/>
    <property type="project" value="UniProtKB-SubCell"/>
</dbReference>
<dbReference type="EMBL" id="CAJOBC010008183">
    <property type="protein sequence ID" value="CAF3954660.1"/>
    <property type="molecule type" value="Genomic_DNA"/>
</dbReference>
<dbReference type="GO" id="GO:0020037">
    <property type="term" value="F:heme binding"/>
    <property type="evidence" value="ECO:0007669"/>
    <property type="project" value="InterPro"/>
</dbReference>
<protein>
    <recommendedName>
        <fullName evidence="12">Cytochrome c domain-containing protein</fullName>
    </recommendedName>
</protein>
<evidence type="ECO:0000313" key="13">
    <source>
        <dbReference type="EMBL" id="CAF1190447.1"/>
    </source>
</evidence>
<gene>
    <name evidence="13" type="ORF">GPM918_LOCUS23178</name>
    <name evidence="14" type="ORF">SRO942_LOCUS23177</name>
</gene>
<feature type="compositionally biased region" description="Basic and acidic residues" evidence="11">
    <location>
        <begin position="1"/>
        <end position="15"/>
    </location>
</feature>
<comment type="PTM">
    <text evidence="10">Binds 1 heme group per subunit.</text>
</comment>
<feature type="compositionally biased region" description="Gly residues" evidence="11">
    <location>
        <begin position="16"/>
        <end position="29"/>
    </location>
</feature>
<keyword evidence="5 8" id="KW-0479">Metal-binding</keyword>
<comment type="function">
    <text evidence="10">Electron carrier protein. The oxidized form of the cytochrome c heme group can accept an electron from the heme group of the cytochrome c1 subunit of cytochrome reductase. Cytochrome c then transfers this electron to the cytochrome oxidase complex, the final protein carrier in the mitochondrial electron-transport chain.</text>
</comment>
<comment type="subcellular location">
    <subcellularLocation>
        <location evidence="1">Mitochondrion intermembrane space</location>
    </subcellularLocation>
</comment>
<dbReference type="InterPro" id="IPR002327">
    <property type="entry name" value="Cyt_c_1A/1B"/>
</dbReference>
<evidence type="ECO:0000256" key="10">
    <source>
        <dbReference type="RuleBase" id="RU004427"/>
    </source>
</evidence>
<evidence type="ECO:0000256" key="9">
    <source>
        <dbReference type="RuleBase" id="RU004426"/>
    </source>
</evidence>
<organism evidence="13 15">
    <name type="scientific">Didymodactylos carnosus</name>
    <dbReference type="NCBI Taxonomy" id="1234261"/>
    <lineage>
        <taxon>Eukaryota</taxon>
        <taxon>Metazoa</taxon>
        <taxon>Spiralia</taxon>
        <taxon>Gnathifera</taxon>
        <taxon>Rotifera</taxon>
        <taxon>Eurotatoria</taxon>
        <taxon>Bdelloidea</taxon>
        <taxon>Philodinida</taxon>
        <taxon>Philodinidae</taxon>
        <taxon>Didymodactylos</taxon>
    </lineage>
</organism>
<keyword evidence="3 10" id="KW-0813">Transport</keyword>
<evidence type="ECO:0000256" key="6">
    <source>
        <dbReference type="ARBA" id="ARBA00022982"/>
    </source>
</evidence>
<dbReference type="Proteomes" id="UP000681722">
    <property type="component" value="Unassembled WGS sequence"/>
</dbReference>
<evidence type="ECO:0000256" key="11">
    <source>
        <dbReference type="SAM" id="MobiDB-lite"/>
    </source>
</evidence>
<keyword evidence="15" id="KW-1185">Reference proteome</keyword>
<dbReference type="InterPro" id="IPR036909">
    <property type="entry name" value="Cyt_c-like_dom_sf"/>
</dbReference>
<dbReference type="Gene3D" id="1.10.760.10">
    <property type="entry name" value="Cytochrome c-like domain"/>
    <property type="match status" value="1"/>
</dbReference>
<evidence type="ECO:0000256" key="7">
    <source>
        <dbReference type="ARBA" id="ARBA00023004"/>
    </source>
</evidence>
<evidence type="ECO:0000256" key="5">
    <source>
        <dbReference type="ARBA" id="ARBA00022723"/>
    </source>
</evidence>
<dbReference type="PANTHER" id="PTHR11961">
    <property type="entry name" value="CYTOCHROME C"/>
    <property type="match status" value="1"/>
</dbReference>
<feature type="domain" description="Cytochrome c" evidence="12">
    <location>
        <begin position="29"/>
        <end position="130"/>
    </location>
</feature>
<feature type="region of interest" description="Disordered" evidence="11">
    <location>
        <begin position="1"/>
        <end position="36"/>
    </location>
</feature>
<dbReference type="InterPro" id="IPR009056">
    <property type="entry name" value="Cyt_c-like_dom"/>
</dbReference>